<accession>A0AAD7YRZ0</accession>
<gene>
    <name evidence="2" type="ORF">PYW07_000855</name>
</gene>
<protein>
    <submittedName>
        <fullName evidence="2">Uncharacterized protein</fullName>
    </submittedName>
</protein>
<organism evidence="2 3">
    <name type="scientific">Mythimna separata</name>
    <name type="common">Oriental armyworm</name>
    <name type="synonym">Pseudaletia separata</name>
    <dbReference type="NCBI Taxonomy" id="271217"/>
    <lineage>
        <taxon>Eukaryota</taxon>
        <taxon>Metazoa</taxon>
        <taxon>Ecdysozoa</taxon>
        <taxon>Arthropoda</taxon>
        <taxon>Hexapoda</taxon>
        <taxon>Insecta</taxon>
        <taxon>Pterygota</taxon>
        <taxon>Neoptera</taxon>
        <taxon>Endopterygota</taxon>
        <taxon>Lepidoptera</taxon>
        <taxon>Glossata</taxon>
        <taxon>Ditrysia</taxon>
        <taxon>Noctuoidea</taxon>
        <taxon>Noctuidae</taxon>
        <taxon>Noctuinae</taxon>
        <taxon>Hadenini</taxon>
        <taxon>Mythimna</taxon>
    </lineage>
</organism>
<keyword evidence="3" id="KW-1185">Reference proteome</keyword>
<evidence type="ECO:0000313" key="3">
    <source>
        <dbReference type="Proteomes" id="UP001231518"/>
    </source>
</evidence>
<evidence type="ECO:0000256" key="1">
    <source>
        <dbReference type="SAM" id="Coils"/>
    </source>
</evidence>
<sequence>MTSRSRGRAVPRCHPDCKSKVVLDSICNSSHIMKSCLKNEPQLEKYFTDEEFETSHWPCERCLEALKSVKMFWKIIVEKIFFVNIPKDDVLDQKRCGTETVRSVAKVWQSEMTQQAMFVKNISYLNRPPNFPSPCVWEGNAMTKDTTSCNNSSSDQDHKNNDIIKSEGKTDCRKKITMKSFKVKSTDTDCLSNPLVHRSNRTGSSLNSRRHSRCSTKAKMVDMGCDCNKMSEEMNAQKTLLLNLQEKCNCQKQEIDKLTRENSSLRIELQNIYKNSSRKTTYFTPSRSSSNNDSQDSIAILPKPFECFSENCGDSNQVKGVESEMIITMKNGKNKNYGHISLLQVLHKTNSPNLRELSLGRTCSNKKEDPIELLTKVQNTFGAIVEREMGIANKNELENKCNIDAVFNKVNACKSAPSCSTTTLASSDSHFERY</sequence>
<proteinExistence type="predicted"/>
<keyword evidence="1" id="KW-0175">Coiled coil</keyword>
<dbReference type="AlphaFoldDB" id="A0AAD7YRZ0"/>
<dbReference type="Proteomes" id="UP001231518">
    <property type="component" value="Chromosome 10"/>
</dbReference>
<feature type="coiled-coil region" evidence="1">
    <location>
        <begin position="227"/>
        <end position="275"/>
    </location>
</feature>
<reference evidence="2" key="1">
    <citation type="submission" date="2023-03" db="EMBL/GenBank/DDBJ databases">
        <title>Chromosome-level genomes of two armyworms, Mythimna separata and Mythimna loreyi, provide insights into the biosynthesis and reception of sex pheromones.</title>
        <authorList>
            <person name="Zhao H."/>
        </authorList>
    </citation>
    <scope>NUCLEOTIDE SEQUENCE</scope>
    <source>
        <strain evidence="2">BeijingLab</strain>
        <tissue evidence="2">Pupa</tissue>
    </source>
</reference>
<comment type="caution">
    <text evidence="2">The sequence shown here is derived from an EMBL/GenBank/DDBJ whole genome shotgun (WGS) entry which is preliminary data.</text>
</comment>
<name>A0AAD7YRZ0_MYTSE</name>
<dbReference type="EMBL" id="JARGEI010000009">
    <property type="protein sequence ID" value="KAJ8726157.1"/>
    <property type="molecule type" value="Genomic_DNA"/>
</dbReference>
<evidence type="ECO:0000313" key="2">
    <source>
        <dbReference type="EMBL" id="KAJ8726157.1"/>
    </source>
</evidence>